<dbReference type="Proteomes" id="UP001054252">
    <property type="component" value="Unassembled WGS sequence"/>
</dbReference>
<evidence type="ECO:0000313" key="1">
    <source>
        <dbReference type="EMBL" id="GKV23443.1"/>
    </source>
</evidence>
<protein>
    <submittedName>
        <fullName evidence="1">Uncharacterized protein</fullName>
    </submittedName>
</protein>
<gene>
    <name evidence="1" type="ORF">SLEP1_g33170</name>
</gene>
<name>A0AAV5KFT5_9ROSI</name>
<proteinExistence type="predicted"/>
<organism evidence="1 2">
    <name type="scientific">Rubroshorea leprosula</name>
    <dbReference type="NCBI Taxonomy" id="152421"/>
    <lineage>
        <taxon>Eukaryota</taxon>
        <taxon>Viridiplantae</taxon>
        <taxon>Streptophyta</taxon>
        <taxon>Embryophyta</taxon>
        <taxon>Tracheophyta</taxon>
        <taxon>Spermatophyta</taxon>
        <taxon>Magnoliopsida</taxon>
        <taxon>eudicotyledons</taxon>
        <taxon>Gunneridae</taxon>
        <taxon>Pentapetalae</taxon>
        <taxon>rosids</taxon>
        <taxon>malvids</taxon>
        <taxon>Malvales</taxon>
        <taxon>Dipterocarpaceae</taxon>
        <taxon>Rubroshorea</taxon>
    </lineage>
</organism>
<sequence length="89" mass="10525">MEAQNAVFRKAKFPLQQGKIVKGRESREIEEMGIKKYLARKRREEKRVINGGLRWERKEGETGGGIYMRRDRVDKKNKGEYLSIHFQVS</sequence>
<dbReference type="EMBL" id="BPVZ01000063">
    <property type="protein sequence ID" value="GKV23443.1"/>
    <property type="molecule type" value="Genomic_DNA"/>
</dbReference>
<keyword evidence="2" id="KW-1185">Reference proteome</keyword>
<reference evidence="1 2" key="1">
    <citation type="journal article" date="2021" name="Commun. Biol.">
        <title>The genome of Shorea leprosula (Dipterocarpaceae) highlights the ecological relevance of drought in aseasonal tropical rainforests.</title>
        <authorList>
            <person name="Ng K.K.S."/>
            <person name="Kobayashi M.J."/>
            <person name="Fawcett J.A."/>
            <person name="Hatakeyama M."/>
            <person name="Paape T."/>
            <person name="Ng C.H."/>
            <person name="Ang C.C."/>
            <person name="Tnah L.H."/>
            <person name="Lee C.T."/>
            <person name="Nishiyama T."/>
            <person name="Sese J."/>
            <person name="O'Brien M.J."/>
            <person name="Copetti D."/>
            <person name="Mohd Noor M.I."/>
            <person name="Ong R.C."/>
            <person name="Putra M."/>
            <person name="Sireger I.Z."/>
            <person name="Indrioko S."/>
            <person name="Kosugi Y."/>
            <person name="Izuno A."/>
            <person name="Isagi Y."/>
            <person name="Lee S.L."/>
            <person name="Shimizu K.K."/>
        </authorList>
    </citation>
    <scope>NUCLEOTIDE SEQUENCE [LARGE SCALE GENOMIC DNA]</scope>
    <source>
        <strain evidence="1">214</strain>
    </source>
</reference>
<dbReference type="AlphaFoldDB" id="A0AAV5KFT5"/>
<comment type="caution">
    <text evidence="1">The sequence shown here is derived from an EMBL/GenBank/DDBJ whole genome shotgun (WGS) entry which is preliminary data.</text>
</comment>
<accession>A0AAV5KFT5</accession>
<evidence type="ECO:0000313" key="2">
    <source>
        <dbReference type="Proteomes" id="UP001054252"/>
    </source>
</evidence>